<feature type="compositionally biased region" description="Basic and acidic residues" evidence="2">
    <location>
        <begin position="43"/>
        <end position="60"/>
    </location>
</feature>
<dbReference type="EMBL" id="BARS01024723">
    <property type="protein sequence ID" value="GAG11174.1"/>
    <property type="molecule type" value="Genomic_DNA"/>
</dbReference>
<dbReference type="GO" id="GO:0003729">
    <property type="term" value="F:mRNA binding"/>
    <property type="evidence" value="ECO:0007669"/>
    <property type="project" value="TreeGrafter"/>
</dbReference>
<dbReference type="GO" id="GO:1901259">
    <property type="term" value="P:chloroplast rRNA processing"/>
    <property type="evidence" value="ECO:0007669"/>
    <property type="project" value="TreeGrafter"/>
</dbReference>
<accession>X0UZA9</accession>
<keyword evidence="1" id="KW-0694">RNA-binding</keyword>
<dbReference type="InterPro" id="IPR000504">
    <property type="entry name" value="RRM_dom"/>
</dbReference>
<dbReference type="Pfam" id="PF00076">
    <property type="entry name" value="RRM_1"/>
    <property type="match status" value="1"/>
</dbReference>
<dbReference type="SUPFAM" id="SSF54928">
    <property type="entry name" value="RNA-binding domain, RBD"/>
    <property type="match status" value="1"/>
</dbReference>
<dbReference type="Gene3D" id="3.30.70.330">
    <property type="match status" value="1"/>
</dbReference>
<dbReference type="PANTHER" id="PTHR48025:SF1">
    <property type="entry name" value="RRM DOMAIN-CONTAINING PROTEIN"/>
    <property type="match status" value="1"/>
</dbReference>
<organism evidence="4">
    <name type="scientific">marine sediment metagenome</name>
    <dbReference type="NCBI Taxonomy" id="412755"/>
    <lineage>
        <taxon>unclassified sequences</taxon>
        <taxon>metagenomes</taxon>
        <taxon>ecological metagenomes</taxon>
    </lineage>
</organism>
<feature type="region of interest" description="Disordered" evidence="2">
    <location>
        <begin position="1"/>
        <end position="60"/>
    </location>
</feature>
<name>X0UZA9_9ZZZZ</name>
<evidence type="ECO:0000313" key="4">
    <source>
        <dbReference type="EMBL" id="GAG11174.1"/>
    </source>
</evidence>
<reference evidence="4" key="1">
    <citation type="journal article" date="2014" name="Front. Microbiol.">
        <title>High frequency of phylogenetically diverse reductive dehalogenase-homologous genes in deep subseafloor sedimentary metagenomes.</title>
        <authorList>
            <person name="Kawai M."/>
            <person name="Futagami T."/>
            <person name="Toyoda A."/>
            <person name="Takaki Y."/>
            <person name="Nishi S."/>
            <person name="Hori S."/>
            <person name="Arai W."/>
            <person name="Tsubouchi T."/>
            <person name="Morono Y."/>
            <person name="Uchiyama I."/>
            <person name="Ito T."/>
            <person name="Fujiyama A."/>
            <person name="Inagaki F."/>
            <person name="Takami H."/>
        </authorList>
    </citation>
    <scope>NUCLEOTIDE SEQUENCE</scope>
    <source>
        <strain evidence="4">Expedition CK06-06</strain>
    </source>
</reference>
<evidence type="ECO:0000256" key="2">
    <source>
        <dbReference type="SAM" id="MobiDB-lite"/>
    </source>
</evidence>
<gene>
    <name evidence="4" type="ORF">S01H1_39201</name>
</gene>
<dbReference type="InterPro" id="IPR050502">
    <property type="entry name" value="Euk_RNA-bind_prot"/>
</dbReference>
<dbReference type="InterPro" id="IPR035979">
    <property type="entry name" value="RBD_domain_sf"/>
</dbReference>
<proteinExistence type="predicted"/>
<dbReference type="GO" id="GO:0009535">
    <property type="term" value="C:chloroplast thylakoid membrane"/>
    <property type="evidence" value="ECO:0007669"/>
    <property type="project" value="TreeGrafter"/>
</dbReference>
<comment type="caution">
    <text evidence="4">The sequence shown here is derived from an EMBL/GenBank/DDBJ whole genome shotgun (WGS) entry which is preliminary data.</text>
</comment>
<dbReference type="InterPro" id="IPR012677">
    <property type="entry name" value="Nucleotide-bd_a/b_plait_sf"/>
</dbReference>
<evidence type="ECO:0000256" key="1">
    <source>
        <dbReference type="ARBA" id="ARBA00022884"/>
    </source>
</evidence>
<sequence length="60" mass="6689">MSGRSKGFGFVEMPDNGEAEKAIENINGSDLMGRPLRVNESQPRPRSDDRRGGGGREKRW</sequence>
<feature type="domain" description="RRM" evidence="3">
    <location>
        <begin position="1"/>
        <end position="43"/>
    </location>
</feature>
<dbReference type="AlphaFoldDB" id="X0UZA9"/>
<evidence type="ECO:0000259" key="3">
    <source>
        <dbReference type="PROSITE" id="PS50102"/>
    </source>
</evidence>
<protein>
    <recommendedName>
        <fullName evidence="3">RRM domain-containing protein</fullName>
    </recommendedName>
</protein>
<dbReference type="PANTHER" id="PTHR48025">
    <property type="entry name" value="OS02G0815200 PROTEIN"/>
    <property type="match status" value="1"/>
</dbReference>
<dbReference type="PROSITE" id="PS50102">
    <property type="entry name" value="RRM"/>
    <property type="match status" value="1"/>
</dbReference>